<evidence type="ECO:0000313" key="4">
    <source>
        <dbReference type="WBParaSite" id="SRAE_2000409500.1"/>
    </source>
</evidence>
<feature type="compositionally biased region" description="Polar residues" evidence="1">
    <location>
        <begin position="54"/>
        <end position="78"/>
    </location>
</feature>
<dbReference type="Proteomes" id="UP000035682">
    <property type="component" value="Unplaced"/>
</dbReference>
<reference evidence="2 3" key="1">
    <citation type="submission" date="2014-09" db="EMBL/GenBank/DDBJ databases">
        <authorList>
            <person name="Martin A.A."/>
        </authorList>
    </citation>
    <scope>NUCLEOTIDE SEQUENCE</scope>
    <source>
        <strain evidence="3">ED321</strain>
        <strain evidence="2">ED321 Heterogonic</strain>
    </source>
</reference>
<gene>
    <name evidence="2 4 5" type="ORF">SRAE_2000409500</name>
</gene>
<keyword evidence="3" id="KW-1185">Reference proteome</keyword>
<name>A0A090LI04_STRRB</name>
<dbReference type="AlphaFoldDB" id="A0A090LI04"/>
<evidence type="ECO:0000256" key="1">
    <source>
        <dbReference type="SAM" id="MobiDB-lite"/>
    </source>
</evidence>
<evidence type="ECO:0000313" key="3">
    <source>
        <dbReference type="Proteomes" id="UP000035682"/>
    </source>
</evidence>
<dbReference type="WBParaSite" id="SRAE_2000409500.1">
    <property type="protein sequence ID" value="SRAE_2000409500.1"/>
    <property type="gene ID" value="WBGene00264323"/>
</dbReference>
<dbReference type="WormBase" id="SRAE_2000409500">
    <property type="protein sequence ID" value="SRP07253"/>
    <property type="gene ID" value="WBGene00264323"/>
</dbReference>
<dbReference type="EMBL" id="LN609529">
    <property type="protein sequence ID" value="CEF69446.1"/>
    <property type="molecule type" value="Genomic_DNA"/>
</dbReference>
<evidence type="ECO:0000313" key="2">
    <source>
        <dbReference type="EMBL" id="CEF69446.1"/>
    </source>
</evidence>
<organism evidence="2">
    <name type="scientific">Strongyloides ratti</name>
    <name type="common">Parasitic roundworm</name>
    <dbReference type="NCBI Taxonomy" id="34506"/>
    <lineage>
        <taxon>Eukaryota</taxon>
        <taxon>Metazoa</taxon>
        <taxon>Ecdysozoa</taxon>
        <taxon>Nematoda</taxon>
        <taxon>Chromadorea</taxon>
        <taxon>Rhabditida</taxon>
        <taxon>Tylenchina</taxon>
        <taxon>Panagrolaimomorpha</taxon>
        <taxon>Strongyloidoidea</taxon>
        <taxon>Strongyloididae</taxon>
        <taxon>Strongyloides</taxon>
    </lineage>
</organism>
<dbReference type="GeneID" id="36381816"/>
<protein>
    <submittedName>
        <fullName evidence="2 4">Uncharacterized protein</fullName>
    </submittedName>
</protein>
<reference evidence="4" key="2">
    <citation type="submission" date="2020-12" db="UniProtKB">
        <authorList>
            <consortium name="WormBaseParasite"/>
        </authorList>
    </citation>
    <scope>IDENTIFICATION</scope>
</reference>
<dbReference type="OrthoDB" id="5803277at2759"/>
<sequence length="177" mass="20325">MKSSQYKSHHGFNEKTRNMLINNHTIISMNNEEPSLSLSEINKMIKKDRKTLSRNDSTLTTDSVQSTGSTKSMPNQDNFDNILGNEDNDNKIKPNQNLKKFLGLIGKTRSEANFFDGKPSKTVIKTFQQQNIVKLPSLECDMETQNRINQYKEVEASIDRLVNDTMVGSRRTEYEMK</sequence>
<evidence type="ECO:0000313" key="5">
    <source>
        <dbReference type="WormBase" id="SRAE_2000409500"/>
    </source>
</evidence>
<dbReference type="CTD" id="36381816"/>
<accession>A0A090LI04</accession>
<feature type="region of interest" description="Disordered" evidence="1">
    <location>
        <begin position="48"/>
        <end position="78"/>
    </location>
</feature>
<dbReference type="RefSeq" id="XP_024508646.1">
    <property type="nucleotide sequence ID" value="XM_024642924.1"/>
</dbReference>
<proteinExistence type="predicted"/>